<feature type="domain" description="DUF7869" evidence="2">
    <location>
        <begin position="223"/>
        <end position="395"/>
    </location>
</feature>
<feature type="compositionally biased region" description="Basic and acidic residues" evidence="1">
    <location>
        <begin position="741"/>
        <end position="772"/>
    </location>
</feature>
<evidence type="ECO:0000313" key="4">
    <source>
        <dbReference type="Proteomes" id="UP001642484"/>
    </source>
</evidence>
<evidence type="ECO:0000313" key="3">
    <source>
        <dbReference type="EMBL" id="CAK9056514.1"/>
    </source>
</evidence>
<dbReference type="Pfam" id="PF25273">
    <property type="entry name" value="DUF7869"/>
    <property type="match status" value="1"/>
</dbReference>
<feature type="compositionally biased region" description="Low complexity" evidence="1">
    <location>
        <begin position="580"/>
        <end position="590"/>
    </location>
</feature>
<feature type="compositionally biased region" description="Basic and acidic residues" evidence="1">
    <location>
        <begin position="591"/>
        <end position="602"/>
    </location>
</feature>
<feature type="region of interest" description="Disordered" evidence="1">
    <location>
        <begin position="713"/>
        <end position="774"/>
    </location>
</feature>
<dbReference type="PANTHER" id="PTHR33153">
    <property type="entry name" value="MYND-TYPE DOMAIN-CONTAINING PROTEIN"/>
    <property type="match status" value="1"/>
</dbReference>
<name>A0ABP0N2I3_9DINO</name>
<feature type="region of interest" description="Disordered" evidence="1">
    <location>
        <begin position="1638"/>
        <end position="1666"/>
    </location>
</feature>
<sequence>MGDSSEVELPPDVSSDDPGSLKEESEVELPPDVLDDEELGDDDSLQHEVVNSVHHPLYSLSVAVGDGVNKQHLVPKRYLNETNVSSLWNLYQSDEKVPSKVSRDTFNKAFKKHWRSILQFKGYGQGTRCQLCADLDEERKHCTSKEERASIDIRKRRHYERTDADRSMNVRSNQLSCFPATFQLSNAGSRVVKFMVDGMDQAKFRTPRNLAASSAFAQCHRPALHLTGVIAFGLLEAFFLLGPDTKKDANMNSTCISMTLDLCRNLLERLGPEYSLPRHAILAADNTPREAKNQIFATFAGSLAQRKLFDTIEVQFMQAGHTKNELDQRFSTLATVLSKAPVLETPEEFAQCIRKNVQPLHGKELHVIVLENTWDFQAMFEKYQCQISGLTSTHLQPNANHLWRFERRDSLESSLIVEVNNPKWQDCSQHSDDVVLSVKQYMSSACQSQRPQLMLPHDLAEKMDFRAELKPAERRWLSEEVQKEFRKTSRIVGTEPWRLFEAQNWLQVLCDENEQKINRRPPQLDFVLEMGTTGDVGILPDYSDLYIPDDPDPREVRVGRGAKGMKRPAAAPSGPPVLKRPAAMRRPAAARQDDAGGGHAVEEPEAGPGSVEESPGAAFPAEDEQAEPPEAHLADLPDLAVPKAEDPLLNEIRLTDSQGYTFQEVLSCLKYEYDDERAYTESFKTKGSSGQYMKCKAEPWGQWKRDALETHGWRKQPEGEQSHYLRSLSLPTESRAQPLPRTEESETGQSKEEPSDGFNRKNDEEGAGHSHLSDAAATVTPKLAPPQANIMSNQDDAVVTERDDSFSGIWLEKFKLKMSDYPSGPAAMLQAEVSTDAEFLDFIQWLWTEFPEKPDVMYQHSKEFAGVAEDMLAQTPPSAFHLCAFAFDDRCSMKPPPGKEAAVTMAEHILKYGFEPFSVAFVKGRARITTVLSLLWVMFDGGVTGISEQHKLLFESCSVIWTQHLQQHTKEEEVLNNMKFSLKGSLRKACNVIQIAQMIRRLLKEGGTDFQSFVRKWNTRTVQSQQIKGRKATSLRLLFEAAPQDVLDNILTHVGVMGWSESCWTEDNLASKRLFPGHSFHTRSRKWASRLKVTDDSFRYMVKKVQLSVETWRPENGKRPCYDLPTMEGVAEKSAALCGMAKEFCKDHPVAPDVVEVKILKAWAEGDERIELELQAALLEKLDQFEVGLNMPCFKALLDDAIFKAPVSSMQEQELRDALKRDEFDNVIKKLEYDTKVFEIWQSKCQGVTVSRNHAKTEHVVKQHRNTQKAVENYVDGCVRLLTWEGARSSDTLIPQILQFRMDAIKKLKVKVTANEVPTVTLLNWTAPCLMPANRQKDHSSVLSWAMHDNLNSCGLIFSPVFSHHKGKTFLEENAALSILSSGGHNLDHQFSLLFQERCDARDGRPLLYPARFAFPGHIVDLGKSAPFFQSELRKNGRTEACKQMAAKDLKEIEDVAEDSLPSVTGIGYVSGAAKYSQFGLPAAEEVLKKLFQGASLENVHAVLLLDLNPRVGDFAQAFCKLRNQLGCSASLFYCAVGDKGKDLDWMRLSLIEDLVDKAKHGQIQIPGMTPHQQEISSDLLEPLPTLPIMNLLVTTGEAEFKKLQIPHHLVKKWRADDEFGDEFGKWLDGFCEKYSVTEESQPTSETTSPQKTTAGGTAEVVEPSPKRLKADEVAADKIFENDLIKDALLKLFLVNLTQQEQILKSGASLIGFGRGNFKLFKEGDPLPEKALTYMIPDSDTLVCLNGALMTISDVVHQQRSKNPEAQVCYYETNHVPETQKKYTFKMKHKVVFVPAGKAASENAEKEEKEVALAASNIGAKE</sequence>
<feature type="compositionally biased region" description="Basic and acidic residues" evidence="1">
    <location>
        <begin position="713"/>
        <end position="723"/>
    </location>
</feature>
<accession>A0ABP0N2I3</accession>
<feature type="non-terminal residue" evidence="3">
    <location>
        <position position="1822"/>
    </location>
</feature>
<evidence type="ECO:0000259" key="2">
    <source>
        <dbReference type="Pfam" id="PF25273"/>
    </source>
</evidence>
<proteinExistence type="predicted"/>
<dbReference type="PANTHER" id="PTHR33153:SF3">
    <property type="entry name" value="TRAFFICKING PROTEIN PARTICLE COMPLEX SUBUNIT 11 DOMAIN-CONTAINING PROTEIN"/>
    <property type="match status" value="1"/>
</dbReference>
<feature type="region of interest" description="Disordered" evidence="1">
    <location>
        <begin position="1"/>
        <end position="36"/>
    </location>
</feature>
<comment type="caution">
    <text evidence="3">The sequence shown here is derived from an EMBL/GenBank/DDBJ whole genome shotgun (WGS) entry which is preliminary data.</text>
</comment>
<evidence type="ECO:0000256" key="1">
    <source>
        <dbReference type="SAM" id="MobiDB-lite"/>
    </source>
</evidence>
<protein>
    <recommendedName>
        <fullName evidence="2">DUF7869 domain-containing protein</fullName>
    </recommendedName>
</protein>
<feature type="region of interest" description="Disordered" evidence="1">
    <location>
        <begin position="547"/>
        <end position="629"/>
    </location>
</feature>
<keyword evidence="4" id="KW-1185">Reference proteome</keyword>
<organism evidence="3 4">
    <name type="scientific">Durusdinium trenchii</name>
    <dbReference type="NCBI Taxonomy" id="1381693"/>
    <lineage>
        <taxon>Eukaryota</taxon>
        <taxon>Sar</taxon>
        <taxon>Alveolata</taxon>
        <taxon>Dinophyceae</taxon>
        <taxon>Suessiales</taxon>
        <taxon>Symbiodiniaceae</taxon>
        <taxon>Durusdinium</taxon>
    </lineage>
</organism>
<dbReference type="Proteomes" id="UP001642484">
    <property type="component" value="Unassembled WGS sequence"/>
</dbReference>
<gene>
    <name evidence="3" type="ORF">CCMP2556_LOCUS27994</name>
</gene>
<feature type="compositionally biased region" description="Low complexity" evidence="1">
    <location>
        <begin position="1638"/>
        <end position="1654"/>
    </location>
</feature>
<dbReference type="InterPro" id="IPR057191">
    <property type="entry name" value="DUF7869"/>
</dbReference>
<feature type="compositionally biased region" description="Acidic residues" evidence="1">
    <location>
        <begin position="25"/>
        <end position="36"/>
    </location>
</feature>
<reference evidence="3 4" key="1">
    <citation type="submission" date="2024-02" db="EMBL/GenBank/DDBJ databases">
        <authorList>
            <person name="Chen Y."/>
            <person name="Shah S."/>
            <person name="Dougan E. K."/>
            <person name="Thang M."/>
            <person name="Chan C."/>
        </authorList>
    </citation>
    <scope>NUCLEOTIDE SEQUENCE [LARGE SCALE GENOMIC DNA]</scope>
</reference>
<dbReference type="EMBL" id="CAXAMN010020702">
    <property type="protein sequence ID" value="CAK9056514.1"/>
    <property type="molecule type" value="Genomic_DNA"/>
</dbReference>